<dbReference type="InterPro" id="IPR012859">
    <property type="entry name" value="Pilin_N_archaeal"/>
</dbReference>
<dbReference type="Proteomes" id="UP000824969">
    <property type="component" value="Chromosome"/>
</dbReference>
<accession>A0ABN5XPF1</accession>
<keyword evidence="4" id="KW-1185">Reference proteome</keyword>
<keyword evidence="1" id="KW-1133">Transmembrane helix</keyword>
<dbReference type="EMBL" id="AP019781">
    <property type="protein sequence ID" value="BBL68931.1"/>
    <property type="molecule type" value="Genomic_DNA"/>
</dbReference>
<gene>
    <name evidence="3" type="ORF">MchiMG62_21120</name>
</gene>
<organism evidence="3 4">
    <name type="scientific">Methanoculleus chikugoensis</name>
    <dbReference type="NCBI Taxonomy" id="118126"/>
    <lineage>
        <taxon>Archaea</taxon>
        <taxon>Methanobacteriati</taxon>
        <taxon>Methanobacteriota</taxon>
        <taxon>Stenosarchaea group</taxon>
        <taxon>Methanomicrobia</taxon>
        <taxon>Methanomicrobiales</taxon>
        <taxon>Methanomicrobiaceae</taxon>
        <taxon>Methanoculleus</taxon>
    </lineage>
</organism>
<dbReference type="GeneID" id="66131649"/>
<feature type="domain" description="Archaeal Type IV pilin N-terminal" evidence="2">
    <location>
        <begin position="12"/>
        <end position="84"/>
    </location>
</feature>
<evidence type="ECO:0000313" key="3">
    <source>
        <dbReference type="EMBL" id="BBL68931.1"/>
    </source>
</evidence>
<protein>
    <recommendedName>
        <fullName evidence="2">Archaeal Type IV pilin N-terminal domain-containing protein</fullName>
    </recommendedName>
</protein>
<sequence length="304" mass="31967">MQRRTDLKKKDDAVSPVIAVMLMLVVTIIIAAVVSGFAGGLVGSQKAAPSASFDVSLTDKSIDLTVRSISEEVSSKDIMIVLSNAGDTRKLVPGYHTVPFGFNIVEWQDVKGFKDQDNVTTAADNPSISATQAANSTNSKQWFGNYTLKAGSRMSASDGAFIDVYSGIKPEGFTKSKFSKNEIIGGWTLAQWTSVFGDTATADNLGSDPTVLKLNSGSTIGDADLAAHLFSKGLATSGEAGATLTSSIYAETTDTNWVFGATSVYGDGYGGITEISPGDRVTVTIVHTPSGQTMFMKTVTVKEA</sequence>
<evidence type="ECO:0000259" key="2">
    <source>
        <dbReference type="Pfam" id="PF07790"/>
    </source>
</evidence>
<feature type="transmembrane region" description="Helical" evidence="1">
    <location>
        <begin position="20"/>
        <end position="42"/>
    </location>
</feature>
<reference evidence="3 4" key="1">
    <citation type="submission" date="2019-06" db="EMBL/GenBank/DDBJ databases">
        <title>Complete genome sequence of Methanoculleus chikugoensis strain MG62.</title>
        <authorList>
            <person name="Asakawa S."/>
            <person name="Dianou D."/>
        </authorList>
    </citation>
    <scope>NUCLEOTIDE SEQUENCE [LARGE SCALE GENOMIC DNA]</scope>
    <source>
        <strain evidence="3 4">MG62</strain>
    </source>
</reference>
<proteinExistence type="predicted"/>
<keyword evidence="1" id="KW-0812">Transmembrane</keyword>
<name>A0ABN5XPF1_9EURY</name>
<dbReference type="RefSeq" id="WP_221056953.1">
    <property type="nucleotide sequence ID" value="NZ_AP019781.1"/>
</dbReference>
<dbReference type="Pfam" id="PF07790">
    <property type="entry name" value="Pilin_N"/>
    <property type="match status" value="1"/>
</dbReference>
<dbReference type="NCBIfam" id="TIGR02537">
    <property type="entry name" value="arch_flag_Nterm"/>
    <property type="match status" value="1"/>
</dbReference>
<keyword evidence="1" id="KW-0472">Membrane</keyword>
<dbReference type="InterPro" id="IPR013373">
    <property type="entry name" value="Flagellin/pilin_N_arc"/>
</dbReference>
<evidence type="ECO:0000313" key="4">
    <source>
        <dbReference type="Proteomes" id="UP000824969"/>
    </source>
</evidence>
<evidence type="ECO:0000256" key="1">
    <source>
        <dbReference type="SAM" id="Phobius"/>
    </source>
</evidence>